<accession>A0ABQ1PV89</accession>
<comment type="caution">
    <text evidence="1">The sequence shown here is derived from an EMBL/GenBank/DDBJ whole genome shotgun (WGS) entry which is preliminary data.</text>
</comment>
<dbReference type="Proteomes" id="UP000619534">
    <property type="component" value="Unassembled WGS sequence"/>
</dbReference>
<sequence>MLLRKTSHEEKVVFFFEDAGQFDVGTLELLLRKYIAEKDKVFFEDVPFLVERHY</sequence>
<evidence type="ECO:0000313" key="1">
    <source>
        <dbReference type="EMBL" id="GGD04468.1"/>
    </source>
</evidence>
<dbReference type="EMBL" id="BMCJ01000012">
    <property type="protein sequence ID" value="GGD04468.1"/>
    <property type="molecule type" value="Genomic_DNA"/>
</dbReference>
<evidence type="ECO:0008006" key="3">
    <source>
        <dbReference type="Google" id="ProtNLM"/>
    </source>
</evidence>
<proteinExistence type="predicted"/>
<organism evidence="1 2">
    <name type="scientific">Thalassobacillus devorans</name>
    <dbReference type="NCBI Taxonomy" id="279813"/>
    <lineage>
        <taxon>Bacteria</taxon>
        <taxon>Bacillati</taxon>
        <taxon>Bacillota</taxon>
        <taxon>Bacilli</taxon>
        <taxon>Bacillales</taxon>
        <taxon>Bacillaceae</taxon>
        <taxon>Thalassobacillus</taxon>
    </lineage>
</organism>
<protein>
    <recommendedName>
        <fullName evidence="3">DUF4180 domain-containing protein</fullName>
    </recommendedName>
</protein>
<evidence type="ECO:0000313" key="2">
    <source>
        <dbReference type="Proteomes" id="UP000619534"/>
    </source>
</evidence>
<gene>
    <name evidence="1" type="ORF">GCM10007216_38920</name>
</gene>
<name>A0ABQ1PV89_9BACI</name>
<reference evidence="2" key="1">
    <citation type="journal article" date="2019" name="Int. J. Syst. Evol. Microbiol.">
        <title>The Global Catalogue of Microorganisms (GCM) 10K type strain sequencing project: providing services to taxonomists for standard genome sequencing and annotation.</title>
        <authorList>
            <consortium name="The Broad Institute Genomics Platform"/>
            <consortium name="The Broad Institute Genome Sequencing Center for Infectious Disease"/>
            <person name="Wu L."/>
            <person name="Ma J."/>
        </authorList>
    </citation>
    <scope>NUCLEOTIDE SEQUENCE [LARGE SCALE GENOMIC DNA]</scope>
    <source>
        <strain evidence="2">CCM 7282</strain>
    </source>
</reference>
<keyword evidence="2" id="KW-1185">Reference proteome</keyword>